<comment type="similarity">
    <text evidence="1">Belongs to the DprA/Smf family.</text>
</comment>
<organism evidence="3 4">
    <name type="scientific">Auritidibacter ignavus</name>
    <dbReference type="NCBI Taxonomy" id="678932"/>
    <lineage>
        <taxon>Bacteria</taxon>
        <taxon>Bacillati</taxon>
        <taxon>Actinomycetota</taxon>
        <taxon>Actinomycetes</taxon>
        <taxon>Micrococcales</taxon>
        <taxon>Micrococcaceae</taxon>
        <taxon>Auritidibacter</taxon>
    </lineage>
</organism>
<dbReference type="RefSeq" id="WP_279674971.1">
    <property type="nucleotide sequence ID" value="NZ_CP122566.1"/>
</dbReference>
<keyword evidence="4" id="KW-1185">Reference proteome</keyword>
<reference evidence="3 4" key="1">
    <citation type="submission" date="2023-03" db="EMBL/GenBank/DDBJ databases">
        <title>Complete genome sequences of several Auritidibacter ignavus strains isolated from ear infections.</title>
        <authorList>
            <person name="Baehr T."/>
            <person name="Baumhoegger A.M."/>
        </authorList>
    </citation>
    <scope>NUCLEOTIDE SEQUENCE [LARGE SCALE GENOMIC DNA]</scope>
    <source>
        <strain evidence="3 4">BABAE-6</strain>
    </source>
</reference>
<dbReference type="Gene3D" id="3.40.50.450">
    <property type="match status" value="1"/>
</dbReference>
<dbReference type="Proteomes" id="UP001224674">
    <property type="component" value="Chromosome"/>
</dbReference>
<dbReference type="GO" id="GO:0009294">
    <property type="term" value="P:DNA-mediated transformation"/>
    <property type="evidence" value="ECO:0007669"/>
    <property type="project" value="InterPro"/>
</dbReference>
<dbReference type="InterPro" id="IPR057666">
    <property type="entry name" value="DrpA_SLOG"/>
</dbReference>
<protein>
    <submittedName>
        <fullName evidence="3">DNA-processing protein DprA</fullName>
    </submittedName>
</protein>
<name>A0AAJ6API9_9MICC</name>
<evidence type="ECO:0000313" key="4">
    <source>
        <dbReference type="Proteomes" id="UP001224674"/>
    </source>
</evidence>
<evidence type="ECO:0000313" key="3">
    <source>
        <dbReference type="EMBL" id="WGH93474.1"/>
    </source>
</evidence>
<dbReference type="PANTHER" id="PTHR43022:SF1">
    <property type="entry name" value="PROTEIN SMF"/>
    <property type="match status" value="1"/>
</dbReference>
<dbReference type="NCBIfam" id="TIGR00732">
    <property type="entry name" value="dprA"/>
    <property type="match status" value="1"/>
</dbReference>
<evidence type="ECO:0000256" key="1">
    <source>
        <dbReference type="ARBA" id="ARBA00006525"/>
    </source>
</evidence>
<accession>A0AAJ6API9</accession>
<sequence length="419" mass="46010">MTGSQGTFSEEELEQIAFARAGLTQIIEPADALATQIITVVGPLRAAEFVQGSAPTHQEWTHLVESFDDLGLRGKSTRKLREILSRWKDKRDNYRPAAILPDFRRNRGGFLIPEDHRWPVALNRLDHTTPVALWTRGPGQIPSHSHSVAVVGSREISPYGRRVTEEFVSLLRHKQRTIISGGAYGVDAQAHRTALATDSGQKAPISTMAVMAGGLDQYYPSGNQELLADIARTGVLISELPPGARPNRYRFLNRNRLIAALSSLVLIPESRWRSGAQNTAHHALEMGIAVAVVPGSIHSAASAGCHRLLSETPATIVFDHHSLTEMLDDIGPVTPVVPADQESHCRYSDVLDQQLSYEQLILYDALPLRRYAAMDEICAASGLSAREVARNLPKLSRAGLVHERHGQYQAQRVAMSSSQ</sequence>
<dbReference type="InterPro" id="IPR003488">
    <property type="entry name" value="DprA"/>
</dbReference>
<gene>
    <name evidence="3" type="primary">dprA</name>
    <name evidence="3" type="ORF">QDX21_01245</name>
</gene>
<dbReference type="Pfam" id="PF02481">
    <property type="entry name" value="DNA_processg_A"/>
    <property type="match status" value="1"/>
</dbReference>
<evidence type="ECO:0000259" key="2">
    <source>
        <dbReference type="Pfam" id="PF02481"/>
    </source>
</evidence>
<dbReference type="SUPFAM" id="SSF102405">
    <property type="entry name" value="MCP/YpsA-like"/>
    <property type="match status" value="1"/>
</dbReference>
<dbReference type="EMBL" id="CP122566">
    <property type="protein sequence ID" value="WGH93474.1"/>
    <property type="molecule type" value="Genomic_DNA"/>
</dbReference>
<proteinExistence type="inferred from homology"/>
<dbReference type="PANTHER" id="PTHR43022">
    <property type="entry name" value="PROTEIN SMF"/>
    <property type="match status" value="1"/>
</dbReference>
<feature type="domain" description="Smf/DprA SLOG" evidence="2">
    <location>
        <begin position="110"/>
        <end position="327"/>
    </location>
</feature>
<dbReference type="AlphaFoldDB" id="A0AAJ6API9"/>